<feature type="domain" description="Integrase zinc-binding" evidence="1">
    <location>
        <begin position="630"/>
        <end position="683"/>
    </location>
</feature>
<dbReference type="PANTHER" id="PTHR47331:SF4">
    <property type="entry name" value="PEPTIDASE S1 DOMAIN-CONTAINING PROTEIN"/>
    <property type="match status" value="1"/>
</dbReference>
<comment type="caution">
    <text evidence="2">The sequence shown here is derived from an EMBL/GenBank/DDBJ whole genome shotgun (WGS) entry which is preliminary data.</text>
</comment>
<organism evidence="2 3">
    <name type="scientific">Parnassius apollo</name>
    <name type="common">Apollo butterfly</name>
    <name type="synonym">Papilio apollo</name>
    <dbReference type="NCBI Taxonomy" id="110799"/>
    <lineage>
        <taxon>Eukaryota</taxon>
        <taxon>Metazoa</taxon>
        <taxon>Ecdysozoa</taxon>
        <taxon>Arthropoda</taxon>
        <taxon>Hexapoda</taxon>
        <taxon>Insecta</taxon>
        <taxon>Pterygota</taxon>
        <taxon>Neoptera</taxon>
        <taxon>Endopterygota</taxon>
        <taxon>Lepidoptera</taxon>
        <taxon>Glossata</taxon>
        <taxon>Ditrysia</taxon>
        <taxon>Papilionoidea</taxon>
        <taxon>Papilionidae</taxon>
        <taxon>Parnassiinae</taxon>
        <taxon>Parnassini</taxon>
        <taxon>Parnassius</taxon>
        <taxon>Parnassius</taxon>
    </lineage>
</organism>
<accession>A0A8S3XHD3</accession>
<dbReference type="Pfam" id="PF05380">
    <property type="entry name" value="Peptidase_A17"/>
    <property type="match status" value="1"/>
</dbReference>
<name>A0A8S3XHD3_PARAO</name>
<evidence type="ECO:0000313" key="2">
    <source>
        <dbReference type="EMBL" id="CAG5020169.1"/>
    </source>
</evidence>
<proteinExistence type="predicted"/>
<evidence type="ECO:0000259" key="1">
    <source>
        <dbReference type="Pfam" id="PF17921"/>
    </source>
</evidence>
<dbReference type="InterPro" id="IPR041588">
    <property type="entry name" value="Integrase_H2C2"/>
</dbReference>
<dbReference type="OrthoDB" id="8065733at2759"/>
<sequence length="775" mass="88924">MKMSPCNKTPVYSLYLPHHCIHRPESTTTSLRVAFNGTSKTSSGLSLNDVMHQGLNLQQDLLSLIITWRQYQYAYTADIEKMFRQILIHEEDQRYQRIIWRNSPTETLQEYQLATVTYGTKAAPFLAMMVLKQLAKDEGHKYQESPAAKVLQEYFYMEDLISGSHDLASAKKLQSDLKNLLKAGGFNLRKWSANTPCLLEGVSTANTNQQTYDFKTEISTKTLGLQWLTQSDQLTIDLKIDLSTSKLTKRSLLSNISKLYDPVGFLTPVSTKLKLLFQKIWQYDLKWDDEIPHEIQVDWTKIKEDIKNISQIRIPRWLKSNKNDVIILHGFSDASMNAYACAIYCKIVREKQEGSKNISVVLVTAKSRLVPPKKKISLPRLELCATLLLSKLMKKVKSCLADYNIKMFGWRDSTAVLGWLQGDPKRWNVFVANRVAKITEVLPSECWRYVKSQDNPADCASRGISTKQLHRHQLWWRGPAWLSYSDDDNVKKITYTTDEEVKTIKQVHTTTCSSEDDVITQLISKHSSFTRVTRILAYILRIKQNNKQSYLTAQELQKAKQKIIKHVQSKEFGEDIGYLQKYNKARPNSKLLPLNPFIDSEGMLRVGDRLQNASISKEMMHPLIIPHESHLTHLLIDQAHKMTYHGGARVTLAWLRQQYWVLGWNRAIKKRLRNCVTCKKHNPTKHYQLMGDLPEARIIPSRLFLRTGVDFSGFVDVKSSKGRGIKTFKGYIAVFVCMVTKAIHLKLVSDLTSSAFLAALKNGGEAWHTTSHLQR</sequence>
<reference evidence="2" key="1">
    <citation type="submission" date="2021-04" db="EMBL/GenBank/DDBJ databases">
        <authorList>
            <person name="Tunstrom K."/>
        </authorList>
    </citation>
    <scope>NUCLEOTIDE SEQUENCE</scope>
</reference>
<dbReference type="Pfam" id="PF17921">
    <property type="entry name" value="Integrase_H2C2"/>
    <property type="match status" value="1"/>
</dbReference>
<gene>
    <name evidence="2" type="ORF">PAPOLLO_LOCUS17234</name>
</gene>
<keyword evidence="3" id="KW-1185">Reference proteome</keyword>
<protein>
    <submittedName>
        <fullName evidence="2">(apollo) hypothetical protein</fullName>
    </submittedName>
</protein>
<dbReference type="InterPro" id="IPR008042">
    <property type="entry name" value="Retrotrans_Pao"/>
</dbReference>
<evidence type="ECO:0000313" key="3">
    <source>
        <dbReference type="Proteomes" id="UP000691718"/>
    </source>
</evidence>
<dbReference type="EMBL" id="CAJQZP010001133">
    <property type="protein sequence ID" value="CAG5020169.1"/>
    <property type="molecule type" value="Genomic_DNA"/>
</dbReference>
<dbReference type="AlphaFoldDB" id="A0A8S3XHD3"/>
<dbReference type="PANTHER" id="PTHR47331">
    <property type="entry name" value="PHD-TYPE DOMAIN-CONTAINING PROTEIN"/>
    <property type="match status" value="1"/>
</dbReference>
<dbReference type="Proteomes" id="UP000691718">
    <property type="component" value="Unassembled WGS sequence"/>
</dbReference>